<dbReference type="PANTHER" id="PTHR43540:SF6">
    <property type="entry name" value="ISOCHORISMATASE-LIKE DOMAIN-CONTAINING PROTEIN"/>
    <property type="match status" value="1"/>
</dbReference>
<dbReference type="GO" id="GO:0016787">
    <property type="term" value="F:hydrolase activity"/>
    <property type="evidence" value="ECO:0007669"/>
    <property type="project" value="UniProtKB-KW"/>
</dbReference>
<name>A0AAP0LYV5_9ROSI</name>
<dbReference type="AlphaFoldDB" id="A0AAP0LYV5"/>
<comment type="similarity">
    <text evidence="1">Belongs to the isochorismatase family.</text>
</comment>
<evidence type="ECO:0000313" key="5">
    <source>
        <dbReference type="Proteomes" id="UP001428341"/>
    </source>
</evidence>
<dbReference type="Proteomes" id="UP001428341">
    <property type="component" value="Unassembled WGS sequence"/>
</dbReference>
<dbReference type="InterPro" id="IPR000868">
    <property type="entry name" value="Isochorismatase-like_dom"/>
</dbReference>
<comment type="caution">
    <text evidence="4">The sequence shown here is derived from an EMBL/GenBank/DDBJ whole genome shotgun (WGS) entry which is preliminary data.</text>
</comment>
<proteinExistence type="inferred from homology"/>
<gene>
    <name evidence="4" type="ORF">WN944_019785</name>
</gene>
<evidence type="ECO:0000259" key="3">
    <source>
        <dbReference type="Pfam" id="PF00857"/>
    </source>
</evidence>
<keyword evidence="5" id="KW-1185">Reference proteome</keyword>
<dbReference type="Gene3D" id="3.40.50.850">
    <property type="entry name" value="Isochorismatase-like"/>
    <property type="match status" value="1"/>
</dbReference>
<dbReference type="CDD" id="cd00431">
    <property type="entry name" value="cysteine_hydrolases"/>
    <property type="match status" value="1"/>
</dbReference>
<protein>
    <recommendedName>
        <fullName evidence="3">Isochorismatase-like domain-containing protein</fullName>
    </recommendedName>
</protein>
<dbReference type="Pfam" id="PF00857">
    <property type="entry name" value="Isochorismatase"/>
    <property type="match status" value="1"/>
</dbReference>
<accession>A0AAP0LYV5</accession>
<sequence length="340" mass="37485">MGLQTLFGKLLRMHFTSPHLFENAGATTFRISYSKNPSERIFTSKFTRFDPDSNAGSASHADGCSKTEERVCGGVDLEEDAGPGPGPDLANKMETGRMAKLNVGKPSIFGTSANATKKRKRESHTPVEIMSLRSQIQQEMATSKCSSYEKYEIRKRNPNPKSSVLLVIDMQNYFSSIAKPILDNTLATVQLCRRASIPVFFTRHCHKSPADYGMLGEWWNGDLVYDGTSDAELLPEIKGLVAGADDVIEKNTYSAFGNTRLQDRLVGMGVEEVIVCGVMTNLCCETTARDAFVRGFRVFFSTDATATSDLELHEATLKNLAYGFAYLFDCKRLEAGLFGA</sequence>
<dbReference type="InterPro" id="IPR036380">
    <property type="entry name" value="Isochorismatase-like_sf"/>
</dbReference>
<dbReference type="InterPro" id="IPR050272">
    <property type="entry name" value="Isochorismatase-like_hydrls"/>
</dbReference>
<reference evidence="4 5" key="1">
    <citation type="submission" date="2024-05" db="EMBL/GenBank/DDBJ databases">
        <title>Haplotype-resolved chromosome-level genome assembly of Huyou (Citrus changshanensis).</title>
        <authorList>
            <person name="Miao C."/>
            <person name="Chen W."/>
            <person name="Wu Y."/>
            <person name="Wang L."/>
            <person name="Zhao S."/>
            <person name="Grierson D."/>
            <person name="Xu C."/>
            <person name="Chen K."/>
        </authorList>
    </citation>
    <scope>NUCLEOTIDE SEQUENCE [LARGE SCALE GENOMIC DNA]</scope>
    <source>
        <strain evidence="4">01-14</strain>
        <tissue evidence="4">Leaf</tissue>
    </source>
</reference>
<dbReference type="EMBL" id="JBCGBO010000007">
    <property type="protein sequence ID" value="KAK9188382.1"/>
    <property type="molecule type" value="Genomic_DNA"/>
</dbReference>
<evidence type="ECO:0000256" key="1">
    <source>
        <dbReference type="ARBA" id="ARBA00006336"/>
    </source>
</evidence>
<evidence type="ECO:0000256" key="2">
    <source>
        <dbReference type="ARBA" id="ARBA00022801"/>
    </source>
</evidence>
<feature type="domain" description="Isochorismatase-like" evidence="3">
    <location>
        <begin position="163"/>
        <end position="328"/>
    </location>
</feature>
<dbReference type="PANTHER" id="PTHR43540">
    <property type="entry name" value="PEROXYUREIDOACRYLATE/UREIDOACRYLATE AMIDOHYDROLASE-RELATED"/>
    <property type="match status" value="1"/>
</dbReference>
<organism evidence="4 5">
    <name type="scientific">Citrus x changshan-huyou</name>
    <dbReference type="NCBI Taxonomy" id="2935761"/>
    <lineage>
        <taxon>Eukaryota</taxon>
        <taxon>Viridiplantae</taxon>
        <taxon>Streptophyta</taxon>
        <taxon>Embryophyta</taxon>
        <taxon>Tracheophyta</taxon>
        <taxon>Spermatophyta</taxon>
        <taxon>Magnoliopsida</taxon>
        <taxon>eudicotyledons</taxon>
        <taxon>Gunneridae</taxon>
        <taxon>Pentapetalae</taxon>
        <taxon>rosids</taxon>
        <taxon>malvids</taxon>
        <taxon>Sapindales</taxon>
        <taxon>Rutaceae</taxon>
        <taxon>Aurantioideae</taxon>
        <taxon>Citrus</taxon>
    </lineage>
</organism>
<dbReference type="SUPFAM" id="SSF52499">
    <property type="entry name" value="Isochorismatase-like hydrolases"/>
    <property type="match status" value="1"/>
</dbReference>
<evidence type="ECO:0000313" key="4">
    <source>
        <dbReference type="EMBL" id="KAK9188382.1"/>
    </source>
</evidence>
<keyword evidence="2" id="KW-0378">Hydrolase</keyword>